<feature type="compositionally biased region" description="Basic and acidic residues" evidence="1">
    <location>
        <begin position="43"/>
        <end position="54"/>
    </location>
</feature>
<dbReference type="InterPro" id="IPR003343">
    <property type="entry name" value="Big_2"/>
</dbReference>
<proteinExistence type="predicted"/>
<keyword evidence="5" id="KW-1185">Reference proteome</keyword>
<feature type="domain" description="BIG2" evidence="3">
    <location>
        <begin position="296"/>
        <end position="373"/>
    </location>
</feature>
<dbReference type="NCBIfam" id="TIGR04183">
    <property type="entry name" value="Por_Secre_tail"/>
    <property type="match status" value="1"/>
</dbReference>
<evidence type="ECO:0000256" key="2">
    <source>
        <dbReference type="SAM" id="SignalP"/>
    </source>
</evidence>
<evidence type="ECO:0000259" key="3">
    <source>
        <dbReference type="SMART" id="SM00635"/>
    </source>
</evidence>
<dbReference type="Pfam" id="PF02368">
    <property type="entry name" value="Big_2"/>
    <property type="match status" value="1"/>
</dbReference>
<dbReference type="EMBL" id="JABANE010000112">
    <property type="protein sequence ID" value="NME71737.1"/>
    <property type="molecule type" value="Genomic_DNA"/>
</dbReference>
<name>A0A7X9RZZ1_9BACT</name>
<feature type="region of interest" description="Disordered" evidence="1">
    <location>
        <begin position="36"/>
        <end position="55"/>
    </location>
</feature>
<dbReference type="SMART" id="SM00635">
    <property type="entry name" value="BID_2"/>
    <property type="match status" value="1"/>
</dbReference>
<feature type="chain" id="PRO_5031282159" evidence="2">
    <location>
        <begin position="22"/>
        <end position="812"/>
    </location>
</feature>
<evidence type="ECO:0000256" key="1">
    <source>
        <dbReference type="SAM" id="MobiDB-lite"/>
    </source>
</evidence>
<dbReference type="InterPro" id="IPR026444">
    <property type="entry name" value="Secre_tail"/>
</dbReference>
<feature type="signal peptide" evidence="2">
    <location>
        <begin position="1"/>
        <end position="21"/>
    </location>
</feature>
<evidence type="ECO:0000313" key="5">
    <source>
        <dbReference type="Proteomes" id="UP000576082"/>
    </source>
</evidence>
<comment type="caution">
    <text evidence="4">The sequence shown here is derived from an EMBL/GenBank/DDBJ whole genome shotgun (WGS) entry which is preliminary data.</text>
</comment>
<organism evidence="4 5">
    <name type="scientific">Flammeovirga aprica JL-4</name>
    <dbReference type="NCBI Taxonomy" id="694437"/>
    <lineage>
        <taxon>Bacteria</taxon>
        <taxon>Pseudomonadati</taxon>
        <taxon>Bacteroidota</taxon>
        <taxon>Cytophagia</taxon>
        <taxon>Cytophagales</taxon>
        <taxon>Flammeovirgaceae</taxon>
        <taxon>Flammeovirga</taxon>
    </lineage>
</organism>
<protein>
    <submittedName>
        <fullName evidence="4">T9SS type A sorting domain-containing protein</fullName>
    </submittedName>
</protein>
<dbReference type="Pfam" id="PF18962">
    <property type="entry name" value="Por_Secre_tail"/>
    <property type="match status" value="1"/>
</dbReference>
<evidence type="ECO:0000313" key="4">
    <source>
        <dbReference type="EMBL" id="NME71737.1"/>
    </source>
</evidence>
<gene>
    <name evidence="4" type="ORF">HHU12_27475</name>
</gene>
<keyword evidence="2" id="KW-0732">Signal</keyword>
<dbReference type="RefSeq" id="WP_169659943.1">
    <property type="nucleotide sequence ID" value="NZ_JABANE010000112.1"/>
</dbReference>
<reference evidence="4 5" key="1">
    <citation type="submission" date="2020-04" db="EMBL/GenBank/DDBJ databases">
        <title>Flammeovirga sp. SR4, a novel species isolated from seawater.</title>
        <authorList>
            <person name="Wang X."/>
        </authorList>
    </citation>
    <scope>NUCLEOTIDE SEQUENCE [LARGE SCALE GENOMIC DNA]</scope>
    <source>
        <strain evidence="4 5">ATCC 23126</strain>
    </source>
</reference>
<dbReference type="Proteomes" id="UP000576082">
    <property type="component" value="Unassembled WGS sequence"/>
</dbReference>
<dbReference type="AlphaFoldDB" id="A0A7X9RZZ1"/>
<sequence>MMKKNLLLLSVLLLFIGQLFAQSLGYNNDRIAISADGNNQPDNHPEAKWPRADPDDWGGTPASLAIIAKLGLQDKVVHFSYNNFIDAPAHTTETNYMKEAVDGGIERWDFDASVFFDVPETLDASIAHLAEELGKSTAEDPLYFIHMGTSEFFYRAVQKVIDNGKVEALSHVQIISHSGFNDNHLRREAHHKMQEAIILSGNRLKYKKIADQNGCDNLDQLWCSGTDFTPWKWMETHSDPNIQWVYSRMQFHPQGKGADVSDAGMVYYLLVGDEFGSPAKFQSFIGDGIQLGAVIPVEGINILHDSRNAYIGRGVQIAHSIIPSDAFNTKINWTSSDPEIAYVSTKGEVIGLKEGTVTITATTDEGNFKDVVNVTVLTLPSCEDLEYIAIKDFEVAQIDTFVTAYKDNSRNAIAVDAGQYKDKFAATKKVFDGLTGFYNISMTTLTEEDGESTFRLKVNGQLVGEFQNPVATTDMEPYIHEFQNVLIEKGDEIQIESNAHSNGLIPEGDGFAYARGRWRALNFECLGECEVEEVNGLLIFEAERFPLVGHWKIGTDTEKASGGKYLYYGGPNSYQKVPNGQTISYTFKINNPGGYTVKWTMRQPEGERGGDLGNDAWIYFDDDIGRAKQEALTHFEKFVGRSTDDFTLNGQLDLHNNGQPWMSVVFPEAGEYTINLSGRSSHFQVDRIILYKGMKLDEVAEKIAEIKETMNCNIAGIPGDDNDDKEEPILSITPSLPSLILYPNPTSGMLQISGLISEAKSVSVLNMIGQIQLHKKVNSNQINLDVSALSVGTYILKLETNQGVVSKVFMKE</sequence>
<dbReference type="SUPFAM" id="SSF49373">
    <property type="entry name" value="Invasin/intimin cell-adhesion fragments"/>
    <property type="match status" value="1"/>
</dbReference>
<dbReference type="InterPro" id="IPR008964">
    <property type="entry name" value="Invasin/intimin_cell_adhesion"/>
</dbReference>
<dbReference type="Gene3D" id="2.60.40.1080">
    <property type="match status" value="1"/>
</dbReference>
<dbReference type="Gene3D" id="2.60.120.260">
    <property type="entry name" value="Galactose-binding domain-like"/>
    <property type="match status" value="1"/>
</dbReference>
<accession>A0A7X9RZZ1</accession>